<feature type="signal peptide" evidence="2">
    <location>
        <begin position="1"/>
        <end position="22"/>
    </location>
</feature>
<reference evidence="3 4" key="1">
    <citation type="journal article" date="2018" name="Gigascience">
        <title>Genomes of trombidid mites reveal novel predicted allergens and laterally-transferred genes associated with secondary metabolism.</title>
        <authorList>
            <person name="Dong X."/>
            <person name="Chaisiri K."/>
            <person name="Xia D."/>
            <person name="Armstrong S.D."/>
            <person name="Fang Y."/>
            <person name="Donnelly M.J."/>
            <person name="Kadowaki T."/>
            <person name="McGarry J.W."/>
            <person name="Darby A.C."/>
            <person name="Makepeace B.L."/>
        </authorList>
    </citation>
    <scope>NUCLEOTIDE SEQUENCE [LARGE SCALE GENOMIC DNA]</scope>
    <source>
        <strain evidence="3">UoL-WK</strain>
    </source>
</reference>
<organism evidence="3 4">
    <name type="scientific">Dinothrombium tinctorium</name>
    <dbReference type="NCBI Taxonomy" id="1965070"/>
    <lineage>
        <taxon>Eukaryota</taxon>
        <taxon>Metazoa</taxon>
        <taxon>Ecdysozoa</taxon>
        <taxon>Arthropoda</taxon>
        <taxon>Chelicerata</taxon>
        <taxon>Arachnida</taxon>
        <taxon>Acari</taxon>
        <taxon>Acariformes</taxon>
        <taxon>Trombidiformes</taxon>
        <taxon>Prostigmata</taxon>
        <taxon>Anystina</taxon>
        <taxon>Parasitengona</taxon>
        <taxon>Trombidioidea</taxon>
        <taxon>Trombidiidae</taxon>
        <taxon>Dinothrombium</taxon>
    </lineage>
</organism>
<proteinExistence type="predicted"/>
<feature type="non-terminal residue" evidence="3">
    <location>
        <position position="102"/>
    </location>
</feature>
<feature type="transmembrane region" description="Helical" evidence="1">
    <location>
        <begin position="55"/>
        <end position="76"/>
    </location>
</feature>
<dbReference type="Proteomes" id="UP000285301">
    <property type="component" value="Unassembled WGS sequence"/>
</dbReference>
<keyword evidence="1" id="KW-1133">Transmembrane helix</keyword>
<gene>
    <name evidence="3" type="ORF">B4U79_00312</name>
</gene>
<keyword evidence="4" id="KW-1185">Reference proteome</keyword>
<name>A0A3S4QQ18_9ACAR</name>
<evidence type="ECO:0000256" key="2">
    <source>
        <dbReference type="SAM" id="SignalP"/>
    </source>
</evidence>
<evidence type="ECO:0000313" key="3">
    <source>
        <dbReference type="EMBL" id="RWS06317.1"/>
    </source>
</evidence>
<keyword evidence="1" id="KW-0472">Membrane</keyword>
<keyword evidence="2" id="KW-0732">Signal</keyword>
<comment type="caution">
    <text evidence="3">The sequence shown here is derived from an EMBL/GenBank/DDBJ whole genome shotgun (WGS) entry which is preliminary data.</text>
</comment>
<evidence type="ECO:0000256" key="1">
    <source>
        <dbReference type="SAM" id="Phobius"/>
    </source>
</evidence>
<keyword evidence="1" id="KW-0812">Transmembrane</keyword>
<evidence type="ECO:0000313" key="4">
    <source>
        <dbReference type="Proteomes" id="UP000285301"/>
    </source>
</evidence>
<accession>A0A3S4QQ18</accession>
<feature type="chain" id="PRO_5018531178" evidence="2">
    <location>
        <begin position="23"/>
        <end position="102"/>
    </location>
</feature>
<protein>
    <submittedName>
        <fullName evidence="3">Uncharacterized protein</fullName>
    </submittedName>
</protein>
<dbReference type="AlphaFoldDB" id="A0A3S4QQ18"/>
<dbReference type="EMBL" id="NCKU01004194">
    <property type="protein sequence ID" value="RWS06317.1"/>
    <property type="molecule type" value="Genomic_DNA"/>
</dbReference>
<dbReference type="OrthoDB" id="10369508at2759"/>
<sequence length="102" mass="11224">MNITDCCLLRALLLLLVCVARAFGKGIAVIGASGGGKDEVCAECGGNYTDEEMELALIVLGVIMCVFLIILCCQCFSRVMWEFSEKSEQFVARNHYKRMPPP</sequence>